<feature type="region of interest" description="Disordered" evidence="1">
    <location>
        <begin position="28"/>
        <end position="85"/>
    </location>
</feature>
<feature type="region of interest" description="Disordered" evidence="1">
    <location>
        <begin position="145"/>
        <end position="178"/>
    </location>
</feature>
<reference evidence="2 3" key="1">
    <citation type="submission" date="2024-06" db="EMBL/GenBank/DDBJ databases">
        <authorList>
            <person name="Pan Q."/>
            <person name="Wen M."/>
            <person name="Jouanno E."/>
            <person name="Zahm M."/>
            <person name="Klopp C."/>
            <person name="Cabau C."/>
            <person name="Louis A."/>
            <person name="Berthelot C."/>
            <person name="Parey E."/>
            <person name="Roest Crollius H."/>
            <person name="Montfort J."/>
            <person name="Robinson-Rechavi M."/>
            <person name="Bouchez O."/>
            <person name="Lampietro C."/>
            <person name="Lopez Roques C."/>
            <person name="Donnadieu C."/>
            <person name="Postlethwait J."/>
            <person name="Bobe J."/>
            <person name="Verreycken H."/>
            <person name="Guiguen Y."/>
        </authorList>
    </citation>
    <scope>NUCLEOTIDE SEQUENCE [LARGE SCALE GENOMIC DNA]</scope>
    <source>
        <strain evidence="2">Up_M1</strain>
        <tissue evidence="2">Testis</tissue>
    </source>
</reference>
<dbReference type="EMBL" id="JAGEUA010000006">
    <property type="protein sequence ID" value="KAL0973688.1"/>
    <property type="molecule type" value="Genomic_DNA"/>
</dbReference>
<protein>
    <recommendedName>
        <fullName evidence="4">Protocadherin-9</fullName>
    </recommendedName>
</protein>
<feature type="region of interest" description="Disordered" evidence="1">
    <location>
        <begin position="207"/>
        <end position="231"/>
    </location>
</feature>
<comment type="caution">
    <text evidence="2">The sequence shown here is derived from an EMBL/GenBank/DDBJ whole genome shotgun (WGS) entry which is preliminary data.</text>
</comment>
<accession>A0ABD0XA07</accession>
<dbReference type="AlphaFoldDB" id="A0ABD0XA07"/>
<name>A0ABD0XA07_UMBPY</name>
<feature type="compositionally biased region" description="Low complexity" evidence="1">
    <location>
        <begin position="207"/>
        <end position="224"/>
    </location>
</feature>
<evidence type="ECO:0000313" key="3">
    <source>
        <dbReference type="Proteomes" id="UP001557470"/>
    </source>
</evidence>
<evidence type="ECO:0000313" key="2">
    <source>
        <dbReference type="EMBL" id="KAL0973688.1"/>
    </source>
</evidence>
<feature type="compositionally biased region" description="Basic and acidic residues" evidence="1">
    <location>
        <begin position="169"/>
        <end position="178"/>
    </location>
</feature>
<evidence type="ECO:0000256" key="1">
    <source>
        <dbReference type="SAM" id="MobiDB-lite"/>
    </source>
</evidence>
<organism evidence="2 3">
    <name type="scientific">Umbra pygmaea</name>
    <name type="common">Eastern mudminnow</name>
    <dbReference type="NCBI Taxonomy" id="75934"/>
    <lineage>
        <taxon>Eukaryota</taxon>
        <taxon>Metazoa</taxon>
        <taxon>Chordata</taxon>
        <taxon>Craniata</taxon>
        <taxon>Vertebrata</taxon>
        <taxon>Euteleostomi</taxon>
        <taxon>Actinopterygii</taxon>
        <taxon>Neopterygii</taxon>
        <taxon>Teleostei</taxon>
        <taxon>Protacanthopterygii</taxon>
        <taxon>Esociformes</taxon>
        <taxon>Umbridae</taxon>
        <taxon>Umbra</taxon>
    </lineage>
</organism>
<sequence length="231" mass="24879">MLSVYAVEGCHLSKITSANTQRRVTFHLPDGSQESCSDSGLGDQEPSSTASTTQALTIGFPQEEYYEQTSPNSRTEGDGNSDPESTMVEVNLAKALAEASETCTQECLILGHSDSCWMPPALVTQFQSPSNTGTLPTLPSFGFQQHQSSPWARGGKADGRQCHTLGRPAPKDDVDKGMNRPQFYNTLERHCKSKESDPVKVIPLASFSSASSGQQTSAARGSSAFLHEDQM</sequence>
<dbReference type="Proteomes" id="UP001557470">
    <property type="component" value="Unassembled WGS sequence"/>
</dbReference>
<keyword evidence="3" id="KW-1185">Reference proteome</keyword>
<gene>
    <name evidence="2" type="ORF">UPYG_G00209590</name>
</gene>
<feature type="compositionally biased region" description="Polar residues" evidence="1">
    <location>
        <begin position="45"/>
        <end position="56"/>
    </location>
</feature>
<proteinExistence type="predicted"/>
<evidence type="ECO:0008006" key="4">
    <source>
        <dbReference type="Google" id="ProtNLM"/>
    </source>
</evidence>